<reference evidence="3" key="1">
    <citation type="submission" date="2022-07" db="EMBL/GenBank/DDBJ databases">
        <title>Fungi with potential for degradation of polypropylene.</title>
        <authorList>
            <person name="Gostincar C."/>
        </authorList>
    </citation>
    <scope>NUCLEOTIDE SEQUENCE</scope>
    <source>
        <strain evidence="3">EXF-13287</strain>
    </source>
</reference>
<keyword evidence="3" id="KW-0378">Hydrolase</keyword>
<keyword evidence="4" id="KW-1185">Reference proteome</keyword>
<dbReference type="Gene3D" id="3.40.50.300">
    <property type="entry name" value="P-loop containing nucleotide triphosphate hydrolases"/>
    <property type="match status" value="1"/>
</dbReference>
<dbReference type="PROSITE" id="PS51420">
    <property type="entry name" value="RHO"/>
    <property type="match status" value="1"/>
</dbReference>
<protein>
    <submittedName>
        <fullName evidence="3">P-loop containing nucleoside triphosphate hydrolase protein</fullName>
    </submittedName>
</protein>
<keyword evidence="1" id="KW-0547">Nucleotide-binding</keyword>
<dbReference type="EMBL" id="JANBVN010000095">
    <property type="protein sequence ID" value="KAJ9144853.1"/>
    <property type="molecule type" value="Genomic_DNA"/>
</dbReference>
<dbReference type="AlphaFoldDB" id="A0AA38VQC4"/>
<dbReference type="Proteomes" id="UP001174691">
    <property type="component" value="Unassembled WGS sequence"/>
</dbReference>
<dbReference type="Pfam" id="PF00071">
    <property type="entry name" value="Ras"/>
    <property type="match status" value="1"/>
</dbReference>
<evidence type="ECO:0000256" key="1">
    <source>
        <dbReference type="ARBA" id="ARBA00022741"/>
    </source>
</evidence>
<name>A0AA38VQC4_9PEZI</name>
<evidence type="ECO:0000313" key="4">
    <source>
        <dbReference type="Proteomes" id="UP001174691"/>
    </source>
</evidence>
<dbReference type="PANTHER" id="PTHR24072">
    <property type="entry name" value="RHO FAMILY GTPASE"/>
    <property type="match status" value="1"/>
</dbReference>
<dbReference type="SMART" id="SM00173">
    <property type="entry name" value="RAS"/>
    <property type="match status" value="1"/>
</dbReference>
<dbReference type="InterPro" id="IPR027417">
    <property type="entry name" value="P-loop_NTPase"/>
</dbReference>
<dbReference type="GO" id="GO:0007264">
    <property type="term" value="P:small GTPase-mediated signal transduction"/>
    <property type="evidence" value="ECO:0007669"/>
    <property type="project" value="InterPro"/>
</dbReference>
<sequence>MEPYKVSILLLGDDKCGKSTFLSRISQGNHKATDNAPVTLLRDLDQPFIFELRGRVATYRLEFSDTSSPENWQLLRPDIVIICYDISNRLSLINMQRLWIKQVRQTFHSETLPLLVLGLKRDLRSESDPNGVIYPQEGHQAAQEMRADMYMECSALTGELLSQVFEDICRRAMKTASSEGGQSEGGCLLM</sequence>
<dbReference type="SUPFAM" id="SSF52540">
    <property type="entry name" value="P-loop containing nucleoside triphosphate hydrolases"/>
    <property type="match status" value="1"/>
</dbReference>
<gene>
    <name evidence="3" type="ORF">NKR19_g6274</name>
</gene>
<evidence type="ECO:0000313" key="3">
    <source>
        <dbReference type="EMBL" id="KAJ9144853.1"/>
    </source>
</evidence>
<dbReference type="InterPro" id="IPR001806">
    <property type="entry name" value="Small_GTPase"/>
</dbReference>
<proteinExistence type="predicted"/>
<dbReference type="GO" id="GO:0005525">
    <property type="term" value="F:GTP binding"/>
    <property type="evidence" value="ECO:0007669"/>
    <property type="project" value="UniProtKB-KW"/>
</dbReference>
<dbReference type="GO" id="GO:0003924">
    <property type="term" value="F:GTPase activity"/>
    <property type="evidence" value="ECO:0007669"/>
    <property type="project" value="InterPro"/>
</dbReference>
<accession>A0AA38VQC4</accession>
<dbReference type="PRINTS" id="PR00449">
    <property type="entry name" value="RASTRNSFRMNG"/>
</dbReference>
<evidence type="ECO:0000256" key="2">
    <source>
        <dbReference type="ARBA" id="ARBA00023134"/>
    </source>
</evidence>
<dbReference type="SMART" id="SM00175">
    <property type="entry name" value="RAB"/>
    <property type="match status" value="1"/>
</dbReference>
<organism evidence="3 4">
    <name type="scientific">Coniochaeta hoffmannii</name>
    <dbReference type="NCBI Taxonomy" id="91930"/>
    <lineage>
        <taxon>Eukaryota</taxon>
        <taxon>Fungi</taxon>
        <taxon>Dikarya</taxon>
        <taxon>Ascomycota</taxon>
        <taxon>Pezizomycotina</taxon>
        <taxon>Sordariomycetes</taxon>
        <taxon>Sordariomycetidae</taxon>
        <taxon>Coniochaetales</taxon>
        <taxon>Coniochaetaceae</taxon>
        <taxon>Coniochaeta</taxon>
    </lineage>
</organism>
<comment type="caution">
    <text evidence="3">The sequence shown here is derived from an EMBL/GenBank/DDBJ whole genome shotgun (WGS) entry which is preliminary data.</text>
</comment>
<dbReference type="PROSITE" id="PS51419">
    <property type="entry name" value="RAB"/>
    <property type="match status" value="1"/>
</dbReference>
<keyword evidence="2" id="KW-0342">GTP-binding</keyword>
<dbReference type="SMART" id="SM00174">
    <property type="entry name" value="RHO"/>
    <property type="match status" value="1"/>
</dbReference>
<dbReference type="InterPro" id="IPR003578">
    <property type="entry name" value="Small_GTPase_Rho"/>
</dbReference>